<sequence>MEFLHLYLFFQLNLVNKFVLVCQGCDPGQERHGCRIQQGRCFCGYGCYSEYRYSSKEECRKALKGRQNDACQRIPCLHNGACTQTSQDQGYKCHCEGTGYYGSCCQHACPTPGALNPGARFPHECVVI</sequence>
<dbReference type="AlphaFoldDB" id="A0A1B6DGW2"/>
<evidence type="ECO:0000256" key="2">
    <source>
        <dbReference type="SAM" id="SignalP"/>
    </source>
</evidence>
<proteinExistence type="predicted"/>
<organism evidence="4">
    <name type="scientific">Clastoptera arizonana</name>
    <name type="common">Arizona spittle bug</name>
    <dbReference type="NCBI Taxonomy" id="38151"/>
    <lineage>
        <taxon>Eukaryota</taxon>
        <taxon>Metazoa</taxon>
        <taxon>Ecdysozoa</taxon>
        <taxon>Arthropoda</taxon>
        <taxon>Hexapoda</taxon>
        <taxon>Insecta</taxon>
        <taxon>Pterygota</taxon>
        <taxon>Neoptera</taxon>
        <taxon>Paraneoptera</taxon>
        <taxon>Hemiptera</taxon>
        <taxon>Auchenorrhyncha</taxon>
        <taxon>Cercopoidea</taxon>
        <taxon>Clastopteridae</taxon>
        <taxon>Clastoptera</taxon>
    </lineage>
</organism>
<reference evidence="4" key="1">
    <citation type="submission" date="2015-12" db="EMBL/GenBank/DDBJ databases">
        <title>De novo transcriptome assembly of four potential Pierce s Disease insect vectors from Arizona vineyards.</title>
        <authorList>
            <person name="Tassone E.E."/>
        </authorList>
    </citation>
    <scope>NUCLEOTIDE SEQUENCE</scope>
</reference>
<keyword evidence="1" id="KW-0245">EGF-like domain</keyword>
<gene>
    <name evidence="4" type="ORF">g.5068</name>
</gene>
<dbReference type="Pfam" id="PF00008">
    <property type="entry name" value="EGF"/>
    <property type="match status" value="1"/>
</dbReference>
<comment type="caution">
    <text evidence="1">Lacks conserved residue(s) required for the propagation of feature annotation.</text>
</comment>
<dbReference type="EMBL" id="GEDC01012367">
    <property type="protein sequence ID" value="JAS24931.1"/>
    <property type="molecule type" value="Transcribed_RNA"/>
</dbReference>
<evidence type="ECO:0000256" key="1">
    <source>
        <dbReference type="PROSITE-ProRule" id="PRU00076"/>
    </source>
</evidence>
<feature type="domain" description="EGF-like" evidence="3">
    <location>
        <begin position="67"/>
        <end position="106"/>
    </location>
</feature>
<dbReference type="Gene3D" id="2.10.25.10">
    <property type="entry name" value="Laminin"/>
    <property type="match status" value="1"/>
</dbReference>
<protein>
    <recommendedName>
        <fullName evidence="3">EGF-like domain-containing protein</fullName>
    </recommendedName>
</protein>
<keyword evidence="1" id="KW-1015">Disulfide bond</keyword>
<keyword evidence="2" id="KW-0732">Signal</keyword>
<name>A0A1B6DGW2_9HEMI</name>
<accession>A0A1B6DGW2</accession>
<feature type="signal peptide" evidence="2">
    <location>
        <begin position="1"/>
        <end position="24"/>
    </location>
</feature>
<dbReference type="PROSITE" id="PS50026">
    <property type="entry name" value="EGF_3"/>
    <property type="match status" value="1"/>
</dbReference>
<evidence type="ECO:0000313" key="4">
    <source>
        <dbReference type="EMBL" id="JAS24931.1"/>
    </source>
</evidence>
<evidence type="ECO:0000259" key="3">
    <source>
        <dbReference type="PROSITE" id="PS50026"/>
    </source>
</evidence>
<feature type="chain" id="PRO_5008581370" description="EGF-like domain-containing protein" evidence="2">
    <location>
        <begin position="25"/>
        <end position="128"/>
    </location>
</feature>
<feature type="disulfide bond" evidence="1">
    <location>
        <begin position="76"/>
        <end position="93"/>
    </location>
</feature>
<dbReference type="InterPro" id="IPR000742">
    <property type="entry name" value="EGF"/>
</dbReference>